<evidence type="ECO:0000256" key="1">
    <source>
        <dbReference type="SAM" id="MobiDB-lite"/>
    </source>
</evidence>
<dbReference type="PANTHER" id="PTHR23242:SF9">
    <property type="entry name" value="TRANSCRIPTION FACTOR HOXA13"/>
    <property type="match status" value="1"/>
</dbReference>
<keyword evidence="3" id="KW-1185">Reference proteome</keyword>
<gene>
    <name evidence="2" type="ORF">QBC46DRAFT_341795</name>
</gene>
<feature type="compositionally biased region" description="Low complexity" evidence="1">
    <location>
        <begin position="725"/>
        <end position="751"/>
    </location>
</feature>
<evidence type="ECO:0008006" key="4">
    <source>
        <dbReference type="Google" id="ProtNLM"/>
    </source>
</evidence>
<proteinExistence type="predicted"/>
<organism evidence="2 3">
    <name type="scientific">Diplogelasinospora grovesii</name>
    <dbReference type="NCBI Taxonomy" id="303347"/>
    <lineage>
        <taxon>Eukaryota</taxon>
        <taxon>Fungi</taxon>
        <taxon>Dikarya</taxon>
        <taxon>Ascomycota</taxon>
        <taxon>Pezizomycotina</taxon>
        <taxon>Sordariomycetes</taxon>
        <taxon>Sordariomycetidae</taxon>
        <taxon>Sordariales</taxon>
        <taxon>Diplogelasinosporaceae</taxon>
        <taxon>Diplogelasinospora</taxon>
    </lineage>
</organism>
<dbReference type="PANTHER" id="PTHR23242">
    <property type="entry name" value="TRANSCRIPTION FACTOR HOXA13"/>
    <property type="match status" value="1"/>
</dbReference>
<dbReference type="EMBL" id="MU853799">
    <property type="protein sequence ID" value="KAK3940235.1"/>
    <property type="molecule type" value="Genomic_DNA"/>
</dbReference>
<sequence>MEDANGSLKGPKAMNGVNGSIKSTLNGHAVGPRRRTRPTGPGFFSQSLGLLARLLTWYSILTIIFRCPATLDACDETSPRICKPYFQLRHAVSPHLEPYYDTYAAPYVELVRPYYHTLDQRVISPGWGYATKYGAPRILQAQAYGKAQWEKNVQPQIVKYQGSAKAQYDRALAPHVNRFSAAIGPYYDIARTNALQTYHELLLPSYQFVQPYAQQGYLAASAFTTGTAVPSALWAWNKTYVFLDGTVWPQLRAIYVENVEPQLVKIGQRLGRYNGQKAGAKPVADSPVSSSTRALSSFAKPTPSAPASTVATSLPTATPSINVAPGSDEEHTTTEPARTRSTAEPVPPPEEDELENEDPVRRSARETVAADLKDWQERYAKAADEGAAEIDDRVDEITKRMLRRNARVTGKSLLEQLQSAAVSELVTLRRDILNIVGVVTKGSATPDEGREQVTAAVRRAGLAIKEKAQDVRTWRENYEAEMQTAITKAAEAHFAILENIRDLALQKIGMKWAWMDGVTYKDWAKYHLLKSRFDEWRGELENLIVTHPGLEAAQLEGADIEEEAMKVAASAAKELARLKQVASWKIVAGDDSAEFDSSLMQQAAEAAEAAKLASESLIERLGDSTSEARARVEETVERATELPVEAASAASESAREAKDSAVDKVQHMAKSVSSAAPVSEASASLESVLSEVSESAELATSVGKQTVSSISQGISSLVNDAPRSAAENAASEASTAVSAASEQLSSSSGPSPETMPHVAPGVNEVISETGDSLGEATPDLASTVILPDTAASHSNNANAAEDDDTSEPIVLPIEDAEIEQTDAVAPTDSVPVSVAAPSIKPAFLGAAAQYVPSRQPILDDDALDDVSSAMESMREDLKAAYSSAISHANDQYSRALSVVSGQVHGTPKPVHEQMLASVTAAYSNAMASASARLDDALNVAQEKIYGKPSTNKILPTAMPTAVSMPSIPSVEWARIESIAADRLQQGRDWAEEQYESAKIAVGLATPTPSTPAEHVSKALDNARHNYYAGLGVAHARYSDFLAAASSAFSSVTATPTPTDLAGSVSSMASVASESAASAVSVAGDNASSVASAAGASVSSAASVVGENVSAAAAAGYENAAAAADKVAESWDAVIDRISVQIYGAPTPTPWYYSLYNAAGEYAASAADAAGEYVASATGAAGEGASSVTSVAGTYAAAASEEAAKQYSVVSSIMSEILVGKEPTFSESVYSRLSSAYVTGVSSASSLASAAQASASSAVNEAGEAVKSAGEKVASAASEATEAVKETAGYAKDEL</sequence>
<feature type="region of interest" description="Disordered" evidence="1">
    <location>
        <begin position="276"/>
        <end position="363"/>
    </location>
</feature>
<feature type="compositionally biased region" description="Basic and acidic residues" evidence="1">
    <location>
        <begin position="653"/>
        <end position="662"/>
    </location>
</feature>
<comment type="caution">
    <text evidence="2">The sequence shown here is derived from an EMBL/GenBank/DDBJ whole genome shotgun (WGS) entry which is preliminary data.</text>
</comment>
<evidence type="ECO:0000313" key="2">
    <source>
        <dbReference type="EMBL" id="KAK3940235.1"/>
    </source>
</evidence>
<reference evidence="3" key="1">
    <citation type="journal article" date="2023" name="Mol. Phylogenet. Evol.">
        <title>Genome-scale phylogeny and comparative genomics of the fungal order Sordariales.</title>
        <authorList>
            <person name="Hensen N."/>
            <person name="Bonometti L."/>
            <person name="Westerberg I."/>
            <person name="Brannstrom I.O."/>
            <person name="Guillou S."/>
            <person name="Cros-Aarteil S."/>
            <person name="Calhoun S."/>
            <person name="Haridas S."/>
            <person name="Kuo A."/>
            <person name="Mondo S."/>
            <person name="Pangilinan J."/>
            <person name="Riley R."/>
            <person name="LaButti K."/>
            <person name="Andreopoulos B."/>
            <person name="Lipzen A."/>
            <person name="Chen C."/>
            <person name="Yan M."/>
            <person name="Daum C."/>
            <person name="Ng V."/>
            <person name="Clum A."/>
            <person name="Steindorff A."/>
            <person name="Ohm R.A."/>
            <person name="Martin F."/>
            <person name="Silar P."/>
            <person name="Natvig D.O."/>
            <person name="Lalanne C."/>
            <person name="Gautier V."/>
            <person name="Ament-Velasquez S.L."/>
            <person name="Kruys A."/>
            <person name="Hutchinson M.I."/>
            <person name="Powell A.J."/>
            <person name="Barry K."/>
            <person name="Miller A.N."/>
            <person name="Grigoriev I.V."/>
            <person name="Debuchy R."/>
            <person name="Gladieux P."/>
            <person name="Hiltunen Thoren M."/>
            <person name="Johannesson H."/>
        </authorList>
    </citation>
    <scope>NUCLEOTIDE SEQUENCE [LARGE SCALE GENOMIC DNA]</scope>
    <source>
        <strain evidence="3">CBS 340.73</strain>
    </source>
</reference>
<dbReference type="Proteomes" id="UP001303473">
    <property type="component" value="Unassembled WGS sequence"/>
</dbReference>
<evidence type="ECO:0000313" key="3">
    <source>
        <dbReference type="Proteomes" id="UP001303473"/>
    </source>
</evidence>
<name>A0AAN6S4K5_9PEZI</name>
<accession>A0AAN6S4K5</accession>
<feature type="region of interest" description="Disordered" evidence="1">
    <location>
        <begin position="725"/>
        <end position="759"/>
    </location>
</feature>
<feature type="region of interest" description="Disordered" evidence="1">
    <location>
        <begin position="640"/>
        <end position="662"/>
    </location>
</feature>
<feature type="compositionally biased region" description="Polar residues" evidence="1">
    <location>
        <begin position="305"/>
        <end position="321"/>
    </location>
</feature>
<protein>
    <recommendedName>
        <fullName evidence="4">Transcription factor hoxa13</fullName>
    </recommendedName>
</protein>